<gene>
    <name evidence="1" type="ORF">FHL03_03540</name>
</gene>
<evidence type="ECO:0000313" key="1">
    <source>
        <dbReference type="EMBL" id="MQS44557.1"/>
    </source>
</evidence>
<dbReference type="EMBL" id="VDFN01000001">
    <property type="protein sequence ID" value="MQS44557.1"/>
    <property type="molecule type" value="Genomic_DNA"/>
</dbReference>
<organism evidence="1 2">
    <name type="scientific">Companilactobacillus mishanensis</name>
    <dbReference type="NCBI Taxonomy" id="2486008"/>
    <lineage>
        <taxon>Bacteria</taxon>
        <taxon>Bacillati</taxon>
        <taxon>Bacillota</taxon>
        <taxon>Bacilli</taxon>
        <taxon>Lactobacillales</taxon>
        <taxon>Lactobacillaceae</taxon>
        <taxon>Companilactobacillus</taxon>
    </lineage>
</organism>
<accession>A0ABW9P6I6</accession>
<keyword evidence="2" id="KW-1185">Reference proteome</keyword>
<sequence length="154" mass="17866">MNNDDIYKLVPYGIPAEHSVNYFKGQLVWIKELEKSAPDLAKSNYNIILSELIESGLIQKMEEAESLGKSGFLTESNDICMRLIDLNYRGSVKAFLRLCKNFRKLKQYKKEIEYAQLFLNKFQPLYGGTMWISEFEKRINRAEILDTKRGGAIK</sequence>
<comment type="caution">
    <text evidence="1">The sequence shown here is derived from an EMBL/GenBank/DDBJ whole genome shotgun (WGS) entry which is preliminary data.</text>
</comment>
<reference evidence="1 2" key="1">
    <citation type="journal article" date="2019" name="Syst. Appl. Microbiol.">
        <title>Polyphasic characterization of two novel Lactobacillus spp. isolated from blown salami packages: Description of Lactobacillus halodurans sp. nov. and Lactobacillus salsicarnum sp. nov.</title>
        <authorList>
            <person name="Schuster J.A."/>
            <person name="Klingl A."/>
            <person name="Vogel R.F."/>
            <person name="Ehrmann M.A."/>
        </authorList>
    </citation>
    <scope>NUCLEOTIDE SEQUENCE [LARGE SCALE GENOMIC DNA]</scope>
    <source>
        <strain evidence="1 2">TMW 1.2098</strain>
    </source>
</reference>
<dbReference type="Proteomes" id="UP000436655">
    <property type="component" value="Unassembled WGS sequence"/>
</dbReference>
<evidence type="ECO:0000313" key="2">
    <source>
        <dbReference type="Proteomes" id="UP000436655"/>
    </source>
</evidence>
<name>A0ABW9P6I6_9LACO</name>
<protein>
    <submittedName>
        <fullName evidence="1">Uncharacterized protein</fullName>
    </submittedName>
</protein>
<dbReference type="RefSeq" id="WP_125703410.1">
    <property type="nucleotide sequence ID" value="NZ_JBHTOO010000003.1"/>
</dbReference>
<proteinExistence type="predicted"/>